<evidence type="ECO:0000256" key="1">
    <source>
        <dbReference type="SAM" id="MobiDB-lite"/>
    </source>
</evidence>
<evidence type="ECO:0000313" key="2">
    <source>
        <dbReference type="Proteomes" id="UP000515211"/>
    </source>
</evidence>
<name>A0A6P4BJI0_ARADU</name>
<dbReference type="Pfam" id="PF14223">
    <property type="entry name" value="Retrotran_gag_2"/>
    <property type="match status" value="1"/>
</dbReference>
<feature type="region of interest" description="Disordered" evidence="1">
    <location>
        <begin position="197"/>
        <end position="229"/>
    </location>
</feature>
<dbReference type="AlphaFoldDB" id="A0A6P4BJI0"/>
<dbReference type="GeneID" id="107457801"/>
<reference evidence="2" key="1">
    <citation type="journal article" date="2016" name="Nat. Genet.">
        <title>The genome sequences of Arachis duranensis and Arachis ipaensis, the diploid ancestors of cultivated peanut.</title>
        <authorList>
            <person name="Bertioli D.J."/>
            <person name="Cannon S.B."/>
            <person name="Froenicke L."/>
            <person name="Huang G."/>
            <person name="Farmer A.D."/>
            <person name="Cannon E.K."/>
            <person name="Liu X."/>
            <person name="Gao D."/>
            <person name="Clevenger J."/>
            <person name="Dash S."/>
            <person name="Ren L."/>
            <person name="Moretzsohn M.C."/>
            <person name="Shirasawa K."/>
            <person name="Huang W."/>
            <person name="Vidigal B."/>
            <person name="Abernathy B."/>
            <person name="Chu Y."/>
            <person name="Niederhuth C.E."/>
            <person name="Umale P."/>
            <person name="Araujo A.C."/>
            <person name="Kozik A."/>
            <person name="Kim K.D."/>
            <person name="Burow M.D."/>
            <person name="Varshney R.K."/>
            <person name="Wang X."/>
            <person name="Zhang X."/>
            <person name="Barkley N."/>
            <person name="Guimaraes P.M."/>
            <person name="Isobe S."/>
            <person name="Guo B."/>
            <person name="Liao B."/>
            <person name="Stalker H.T."/>
            <person name="Schmitz R.J."/>
            <person name="Scheffler B.E."/>
            <person name="Leal-Bertioli S.C."/>
            <person name="Xun X."/>
            <person name="Jackson S.A."/>
            <person name="Michelmore R."/>
            <person name="Ozias-Akins P."/>
        </authorList>
    </citation>
    <scope>NUCLEOTIDE SEQUENCE [LARGE SCALE GENOMIC DNA]</scope>
    <source>
        <strain evidence="2">cv. V14167</strain>
    </source>
</reference>
<keyword evidence="2" id="KW-1185">Reference proteome</keyword>
<reference evidence="3" key="2">
    <citation type="submission" date="2025-08" db="UniProtKB">
        <authorList>
            <consortium name="RefSeq"/>
        </authorList>
    </citation>
    <scope>IDENTIFICATION</scope>
    <source>
        <tissue evidence="3">Whole plant</tissue>
    </source>
</reference>
<evidence type="ECO:0000313" key="3">
    <source>
        <dbReference type="RefSeq" id="XP_015931468.1"/>
    </source>
</evidence>
<sequence>MASATIVSAQITNIPMLNGSNFKVWKDTVEIVLDCMDLDIALREEKPTSTPKNLNEVKIEKWERSNRMSIMIMKRSISEVFRGSITENKDAKQFLKDVEKFFTKNKKAEASSLLSKLVSMRYKDKGNIRDYIIEMSPLVSKLKAVKLELSKDLLVHFILISLPAHFGQFKVSYSTLKDTWSLNKLISHCVQEEERLQQDKTESAHMALSSQYKRKRDTAADVPSQQKKC</sequence>
<organism evidence="2 3">
    <name type="scientific">Arachis duranensis</name>
    <name type="common">Wild peanut</name>
    <dbReference type="NCBI Taxonomy" id="130453"/>
    <lineage>
        <taxon>Eukaryota</taxon>
        <taxon>Viridiplantae</taxon>
        <taxon>Streptophyta</taxon>
        <taxon>Embryophyta</taxon>
        <taxon>Tracheophyta</taxon>
        <taxon>Spermatophyta</taxon>
        <taxon>Magnoliopsida</taxon>
        <taxon>eudicotyledons</taxon>
        <taxon>Gunneridae</taxon>
        <taxon>Pentapetalae</taxon>
        <taxon>rosids</taxon>
        <taxon>fabids</taxon>
        <taxon>Fabales</taxon>
        <taxon>Fabaceae</taxon>
        <taxon>Papilionoideae</taxon>
        <taxon>50 kb inversion clade</taxon>
        <taxon>dalbergioids sensu lato</taxon>
        <taxon>Dalbergieae</taxon>
        <taxon>Pterocarpus clade</taxon>
        <taxon>Arachis</taxon>
    </lineage>
</organism>
<dbReference type="RefSeq" id="XP_015931468.1">
    <property type="nucleotide sequence ID" value="XM_016075982.1"/>
</dbReference>
<accession>A0A6P4BJI0</accession>
<dbReference type="KEGG" id="adu:107457801"/>
<dbReference type="PANTHER" id="PTHR35317">
    <property type="entry name" value="OS04G0629600 PROTEIN"/>
    <property type="match status" value="1"/>
</dbReference>
<gene>
    <name evidence="3" type="primary">LOC107457801</name>
</gene>
<dbReference type="Proteomes" id="UP000515211">
    <property type="component" value="Chromosome 7"/>
</dbReference>
<dbReference type="PANTHER" id="PTHR35317:SF43">
    <property type="entry name" value="TRANSMEMBRANE PROTEIN"/>
    <property type="match status" value="1"/>
</dbReference>
<proteinExistence type="predicted"/>
<dbReference type="OrthoDB" id="1722863at2759"/>
<protein>
    <submittedName>
        <fullName evidence="3">Uncharacterized protein LOC107457801</fullName>
    </submittedName>
</protein>